<dbReference type="PaxDb" id="309799-DICTH_0025"/>
<dbReference type="HOGENOM" id="CLU_091969_1_0_0"/>
<dbReference type="GO" id="GO:0140359">
    <property type="term" value="F:ABC-type transporter activity"/>
    <property type="evidence" value="ECO:0007669"/>
    <property type="project" value="InterPro"/>
</dbReference>
<protein>
    <submittedName>
        <fullName evidence="2">Membrane protein, putative</fullName>
    </submittedName>
</protein>
<dbReference type="KEGG" id="dth:DICTH_0025"/>
<dbReference type="Pfam" id="PF12679">
    <property type="entry name" value="ABC2_membrane_2"/>
    <property type="match status" value="1"/>
</dbReference>
<reference evidence="2 3" key="1">
    <citation type="journal article" date="2014" name="Genome Announc.">
        <title>Complete Genome Sequence of the Extreme Thermophile Dictyoglomus thermophilum H-6-12.</title>
        <authorList>
            <person name="Coil D.A."/>
            <person name="Badger J.H."/>
            <person name="Forberger H.C."/>
            <person name="Riggs F."/>
            <person name="Madupu R."/>
            <person name="Fedorova N."/>
            <person name="Ward N."/>
            <person name="Robb F.T."/>
            <person name="Eisen J.A."/>
        </authorList>
    </citation>
    <scope>NUCLEOTIDE SEQUENCE [LARGE SCALE GENOMIC DNA]</scope>
    <source>
        <strain evidence="3">ATCC 35947 / DSM 3960 / H-6-12</strain>
    </source>
</reference>
<dbReference type="eggNOG" id="COG1277">
    <property type="taxonomic scope" value="Bacteria"/>
</dbReference>
<dbReference type="PANTHER" id="PTHR43471">
    <property type="entry name" value="ABC TRANSPORTER PERMEASE"/>
    <property type="match status" value="1"/>
</dbReference>
<dbReference type="STRING" id="309799.DICTH_0025"/>
<dbReference type="GO" id="GO:0005886">
    <property type="term" value="C:plasma membrane"/>
    <property type="evidence" value="ECO:0007669"/>
    <property type="project" value="UniProtKB-SubCell"/>
</dbReference>
<keyword evidence="3" id="KW-1185">Reference proteome</keyword>
<keyword evidence="1" id="KW-0812">Transmembrane</keyword>
<dbReference type="OrthoDB" id="340500at2"/>
<feature type="transmembrane region" description="Helical" evidence="1">
    <location>
        <begin position="185"/>
        <end position="204"/>
    </location>
</feature>
<feature type="transmembrane region" description="Helical" evidence="1">
    <location>
        <begin position="233"/>
        <end position="251"/>
    </location>
</feature>
<evidence type="ECO:0000313" key="2">
    <source>
        <dbReference type="EMBL" id="ACI18281.1"/>
    </source>
</evidence>
<dbReference type="PANTHER" id="PTHR43471:SF14">
    <property type="entry name" value="ABC-2 TYPE TRANSPORT SYSTEM PERMEASE PROTEIN"/>
    <property type="match status" value="1"/>
</dbReference>
<dbReference type="AlphaFoldDB" id="B5YAT9"/>
<name>B5YAT9_DICT6</name>
<proteinExistence type="predicted"/>
<accession>B5YAT9</accession>
<dbReference type="RefSeq" id="WP_012546913.1">
    <property type="nucleotide sequence ID" value="NC_011297.1"/>
</dbReference>
<gene>
    <name evidence="2" type="ordered locus">DICTH_0025</name>
</gene>
<feature type="transmembrane region" description="Helical" evidence="1">
    <location>
        <begin position="75"/>
        <end position="92"/>
    </location>
</feature>
<keyword evidence="1" id="KW-1133">Transmembrane helix</keyword>
<feature type="transmembrane region" description="Helical" evidence="1">
    <location>
        <begin position="119"/>
        <end position="142"/>
    </location>
</feature>
<feature type="transmembrane region" description="Helical" evidence="1">
    <location>
        <begin position="148"/>
        <end position="173"/>
    </location>
</feature>
<sequence length="256" mass="29506">MILKLMKKEWKELIKTGKLYALLFVFLFFSIGSPVVAKFTPDIIKSLASSSEMQGFIIQLPPPTWKDAFLQFFKNLNQIIFIVVVIVFMGSISEEKNKGTVSILLSLGVERKKWLLSKFFFQVFSTFILIISSYLICAYYTYFLFKEISIYNSLSATLLYLVYNLFILSLLTFSGTLAKNPLQTAGIFFVVFIIFNLLLIFPNLSSYNPMNLSSLENLWISKEVLWGDAFKNIFSTLFYSFVLVLVSIILFEKQEL</sequence>
<evidence type="ECO:0000256" key="1">
    <source>
        <dbReference type="SAM" id="Phobius"/>
    </source>
</evidence>
<keyword evidence="1" id="KW-0472">Membrane</keyword>
<evidence type="ECO:0000313" key="3">
    <source>
        <dbReference type="Proteomes" id="UP000001733"/>
    </source>
</evidence>
<organism evidence="2 3">
    <name type="scientific">Dictyoglomus thermophilum (strain ATCC 35947 / DSM 3960 / H-6-12)</name>
    <dbReference type="NCBI Taxonomy" id="309799"/>
    <lineage>
        <taxon>Bacteria</taxon>
        <taxon>Pseudomonadati</taxon>
        <taxon>Dictyoglomota</taxon>
        <taxon>Dictyoglomia</taxon>
        <taxon>Dictyoglomales</taxon>
        <taxon>Dictyoglomaceae</taxon>
        <taxon>Dictyoglomus</taxon>
    </lineage>
</organism>
<dbReference type="Proteomes" id="UP000001733">
    <property type="component" value="Chromosome"/>
</dbReference>
<dbReference type="EMBL" id="CP001146">
    <property type="protein sequence ID" value="ACI18281.1"/>
    <property type="molecule type" value="Genomic_DNA"/>
</dbReference>